<accession>A0A975BP13</accession>
<dbReference type="KEGG" id="dmm:dnm_044960"/>
<dbReference type="Proteomes" id="UP000663722">
    <property type="component" value="Chromosome"/>
</dbReference>
<protein>
    <submittedName>
        <fullName evidence="1">Uncharacterized protein</fullName>
    </submittedName>
</protein>
<dbReference type="EMBL" id="CP061800">
    <property type="protein sequence ID" value="QTA88450.1"/>
    <property type="molecule type" value="Genomic_DNA"/>
</dbReference>
<evidence type="ECO:0000313" key="1">
    <source>
        <dbReference type="EMBL" id="QTA88450.1"/>
    </source>
</evidence>
<reference evidence="1" key="1">
    <citation type="journal article" date="2021" name="Microb. Physiol.">
        <title>Proteogenomic Insights into the Physiology of Marine, Sulfate-Reducing, Filamentous Desulfonema limicola and Desulfonema magnum.</title>
        <authorList>
            <person name="Schnaars V."/>
            <person name="Wohlbrand L."/>
            <person name="Scheve S."/>
            <person name="Hinrichs C."/>
            <person name="Reinhardt R."/>
            <person name="Rabus R."/>
        </authorList>
    </citation>
    <scope>NUCLEOTIDE SEQUENCE</scope>
    <source>
        <strain evidence="1">4be13</strain>
    </source>
</reference>
<organism evidence="1 2">
    <name type="scientific">Desulfonema magnum</name>
    <dbReference type="NCBI Taxonomy" id="45655"/>
    <lineage>
        <taxon>Bacteria</taxon>
        <taxon>Pseudomonadati</taxon>
        <taxon>Thermodesulfobacteriota</taxon>
        <taxon>Desulfobacteria</taxon>
        <taxon>Desulfobacterales</taxon>
        <taxon>Desulfococcaceae</taxon>
        <taxon>Desulfonema</taxon>
    </lineage>
</organism>
<dbReference type="RefSeq" id="WP_207683212.1">
    <property type="nucleotide sequence ID" value="NZ_CP061800.1"/>
</dbReference>
<keyword evidence="2" id="KW-1185">Reference proteome</keyword>
<gene>
    <name evidence="1" type="ORF">dnm_044960</name>
</gene>
<name>A0A975BP13_9BACT</name>
<proteinExistence type="predicted"/>
<evidence type="ECO:0000313" key="2">
    <source>
        <dbReference type="Proteomes" id="UP000663722"/>
    </source>
</evidence>
<dbReference type="AlphaFoldDB" id="A0A975BP13"/>
<sequence>MNEFFLEEIVSSSWKLEKSDLAFERISQLHPIVFRKIFTHLLAVCELIMGFSVNAAVHVIKDNILSVISVSVKERK</sequence>